<evidence type="ECO:0000256" key="5">
    <source>
        <dbReference type="SAM" id="Phobius"/>
    </source>
</evidence>
<protein>
    <recommendedName>
        <fullName evidence="8">ZIP zinc transporter</fullName>
    </recommendedName>
</protein>
<dbReference type="GO" id="GO:0046873">
    <property type="term" value="F:metal ion transmembrane transporter activity"/>
    <property type="evidence" value="ECO:0007669"/>
    <property type="project" value="InterPro"/>
</dbReference>
<dbReference type="GO" id="GO:0016020">
    <property type="term" value="C:membrane"/>
    <property type="evidence" value="ECO:0007669"/>
    <property type="project" value="UniProtKB-SubCell"/>
</dbReference>
<gene>
    <name evidence="6" type="ORF">A2973_02490</name>
</gene>
<evidence type="ECO:0000256" key="4">
    <source>
        <dbReference type="ARBA" id="ARBA00023136"/>
    </source>
</evidence>
<proteinExistence type="predicted"/>
<name>A0A1F6AZH4_9BACT</name>
<keyword evidence="4 5" id="KW-0472">Membrane</keyword>
<dbReference type="PANTHER" id="PTHR16950:SF16">
    <property type="entry name" value="ZINC TRANSPORTER ZIP13"/>
    <property type="match status" value="1"/>
</dbReference>
<comment type="caution">
    <text evidence="6">The sequence shown here is derived from an EMBL/GenBank/DDBJ whole genome shotgun (WGS) entry which is preliminary data.</text>
</comment>
<evidence type="ECO:0000256" key="3">
    <source>
        <dbReference type="ARBA" id="ARBA00022989"/>
    </source>
</evidence>
<dbReference type="STRING" id="1798396.A2973_02490"/>
<accession>A0A1F6AZH4</accession>
<dbReference type="EMBL" id="MFJZ01000031">
    <property type="protein sequence ID" value="OGG30084.1"/>
    <property type="molecule type" value="Genomic_DNA"/>
</dbReference>
<keyword evidence="2 5" id="KW-0812">Transmembrane</keyword>
<reference evidence="6 7" key="1">
    <citation type="journal article" date="2016" name="Nat. Commun.">
        <title>Thousands of microbial genomes shed light on interconnected biogeochemical processes in an aquifer system.</title>
        <authorList>
            <person name="Anantharaman K."/>
            <person name="Brown C.T."/>
            <person name="Hug L.A."/>
            <person name="Sharon I."/>
            <person name="Castelle C.J."/>
            <person name="Probst A.J."/>
            <person name="Thomas B.C."/>
            <person name="Singh A."/>
            <person name="Wilkins M.J."/>
            <person name="Karaoz U."/>
            <person name="Brodie E.L."/>
            <person name="Williams K.H."/>
            <person name="Hubbard S.S."/>
            <person name="Banfield J.F."/>
        </authorList>
    </citation>
    <scope>NUCLEOTIDE SEQUENCE [LARGE SCALE GENOMIC DNA]</scope>
</reference>
<feature type="transmembrane region" description="Helical" evidence="5">
    <location>
        <begin position="147"/>
        <end position="166"/>
    </location>
</feature>
<sequence>MLLLLLKVSVRQAITTSLLSFAAGAFIATSFADLLPEAVEQASDSHPVFLAAMAGLVAFFILERLLMRYGFHGTHHEHADHTESLPILVIVGDTLHNFLDGVVIALAFVANPALGLTTTLAVAAHELPQEIGDFTILLNQGWSRRRVLLVNVFQSLATVPGALIGYASGTALAGHLPLFLAAASGIFLYLGASDLIPELHHRAGHKHVFRVVAPLLLSIVLVVVLVRLSHGA</sequence>
<keyword evidence="3 5" id="KW-1133">Transmembrane helix</keyword>
<dbReference type="Pfam" id="PF02535">
    <property type="entry name" value="Zip"/>
    <property type="match status" value="1"/>
</dbReference>
<dbReference type="AlphaFoldDB" id="A0A1F6AZH4"/>
<evidence type="ECO:0000256" key="1">
    <source>
        <dbReference type="ARBA" id="ARBA00004141"/>
    </source>
</evidence>
<organism evidence="6 7">
    <name type="scientific">Candidatus Gottesmanbacteria bacterium RIFCSPLOWO2_01_FULL_49_10</name>
    <dbReference type="NCBI Taxonomy" id="1798396"/>
    <lineage>
        <taxon>Bacteria</taxon>
        <taxon>Candidatus Gottesmaniibacteriota</taxon>
    </lineage>
</organism>
<dbReference type="PANTHER" id="PTHR16950">
    <property type="entry name" value="ZINC TRANSPORTER SLC39A7 HISTIDINE-RICH MEMBRANE PROTEIN KE4"/>
    <property type="match status" value="1"/>
</dbReference>
<evidence type="ECO:0000313" key="7">
    <source>
        <dbReference type="Proteomes" id="UP000176409"/>
    </source>
</evidence>
<feature type="transmembrane region" description="Helical" evidence="5">
    <location>
        <begin position="178"/>
        <end position="196"/>
    </location>
</feature>
<feature type="transmembrane region" description="Helical" evidence="5">
    <location>
        <begin position="208"/>
        <end position="228"/>
    </location>
</feature>
<evidence type="ECO:0000313" key="6">
    <source>
        <dbReference type="EMBL" id="OGG30084.1"/>
    </source>
</evidence>
<feature type="transmembrane region" description="Helical" evidence="5">
    <location>
        <begin position="48"/>
        <end position="66"/>
    </location>
</feature>
<dbReference type="Proteomes" id="UP000176409">
    <property type="component" value="Unassembled WGS sequence"/>
</dbReference>
<evidence type="ECO:0000256" key="2">
    <source>
        <dbReference type="ARBA" id="ARBA00022692"/>
    </source>
</evidence>
<evidence type="ECO:0008006" key="8">
    <source>
        <dbReference type="Google" id="ProtNLM"/>
    </source>
</evidence>
<dbReference type="InterPro" id="IPR003689">
    <property type="entry name" value="ZIP"/>
</dbReference>
<comment type="subcellular location">
    <subcellularLocation>
        <location evidence="1">Membrane</location>
        <topology evidence="1">Multi-pass membrane protein</topology>
    </subcellularLocation>
</comment>